<feature type="repeat" description="ANK" evidence="5">
    <location>
        <begin position="218"/>
        <end position="250"/>
    </location>
</feature>
<reference evidence="11" key="1">
    <citation type="submission" date="2021-02" db="EMBL/GenBank/DDBJ databases">
        <authorList>
            <person name="Nowell W R."/>
        </authorList>
    </citation>
    <scope>NUCLEOTIDE SEQUENCE</scope>
</reference>
<evidence type="ECO:0000259" key="8">
    <source>
        <dbReference type="PROSITE" id="PS51192"/>
    </source>
</evidence>
<organism evidence="11 12">
    <name type="scientific">Rotaria socialis</name>
    <dbReference type="NCBI Taxonomy" id="392032"/>
    <lineage>
        <taxon>Eukaryota</taxon>
        <taxon>Metazoa</taxon>
        <taxon>Spiralia</taxon>
        <taxon>Gnathifera</taxon>
        <taxon>Rotifera</taxon>
        <taxon>Eurotatoria</taxon>
        <taxon>Bdelloidea</taxon>
        <taxon>Philodinida</taxon>
        <taxon>Philodinidae</taxon>
        <taxon>Rotaria</taxon>
    </lineage>
</organism>
<gene>
    <name evidence="10" type="ORF">FME351_LOCUS4333</name>
    <name evidence="11" type="ORF">TSG867_LOCUS6866</name>
</gene>
<keyword evidence="5" id="KW-0040">ANK repeat</keyword>
<keyword evidence="4" id="KW-0067">ATP-binding</keyword>
<dbReference type="Proteomes" id="UP000663869">
    <property type="component" value="Unassembled WGS sequence"/>
</dbReference>
<feature type="domain" description="Helicase C-terminal" evidence="9">
    <location>
        <begin position="1174"/>
        <end position="1338"/>
    </location>
</feature>
<protein>
    <submittedName>
        <fullName evidence="11">Uncharacterized protein</fullName>
    </submittedName>
</protein>
<dbReference type="PROSITE" id="PS50297">
    <property type="entry name" value="ANK_REP_REGION"/>
    <property type="match status" value="1"/>
</dbReference>
<evidence type="ECO:0000313" key="11">
    <source>
        <dbReference type="EMBL" id="CAF4310514.1"/>
    </source>
</evidence>
<dbReference type="CDD" id="cd17917">
    <property type="entry name" value="DEXHc_RHA-like"/>
    <property type="match status" value="1"/>
</dbReference>
<dbReference type="EMBL" id="CAJOBQ010000261">
    <property type="protein sequence ID" value="CAF4310514.1"/>
    <property type="molecule type" value="Genomic_DNA"/>
</dbReference>
<dbReference type="GO" id="GO:0004386">
    <property type="term" value="F:helicase activity"/>
    <property type="evidence" value="ECO:0007669"/>
    <property type="project" value="UniProtKB-KW"/>
</dbReference>
<evidence type="ECO:0000313" key="12">
    <source>
        <dbReference type="Proteomes" id="UP000663862"/>
    </source>
</evidence>
<dbReference type="PANTHER" id="PTHR18934:SF99">
    <property type="entry name" value="ATP-DEPENDENT RNA HELICASE DHX37-RELATED"/>
    <property type="match status" value="1"/>
</dbReference>
<dbReference type="GO" id="GO:0016787">
    <property type="term" value="F:hydrolase activity"/>
    <property type="evidence" value="ECO:0007669"/>
    <property type="project" value="UniProtKB-KW"/>
</dbReference>
<dbReference type="InterPro" id="IPR027417">
    <property type="entry name" value="P-loop_NTPase"/>
</dbReference>
<evidence type="ECO:0000256" key="2">
    <source>
        <dbReference type="ARBA" id="ARBA00022801"/>
    </source>
</evidence>
<evidence type="ECO:0000256" key="3">
    <source>
        <dbReference type="ARBA" id="ARBA00022806"/>
    </source>
</evidence>
<dbReference type="PROSITE" id="PS51194">
    <property type="entry name" value="HELICASE_CTER"/>
    <property type="match status" value="1"/>
</dbReference>
<feature type="domain" description="Helicase ATP-binding" evidence="8">
    <location>
        <begin position="981"/>
        <end position="1153"/>
    </location>
</feature>
<feature type="region of interest" description="Disordered" evidence="7">
    <location>
        <begin position="558"/>
        <end position="582"/>
    </location>
</feature>
<dbReference type="InterPro" id="IPR036770">
    <property type="entry name" value="Ankyrin_rpt-contain_sf"/>
</dbReference>
<sequence>MGNDEKQLKACLTSIVKLVEECLEKFNSLNGQRQPQSRTDIVYDSVAKGSQLNNNIYTFTFNNEENELLQTLTTNIEVKLDEYFEQLSKLCLNYLLDFLYIYHYDRKQRKFLSPLSVGVLDSLSLELKGLFASCEAYPAAYNGQLDVVKKFTKDYPTFKDKPGLWETTLLYSAARNNHLDIVKYLIEEAYCSVNAQNLRDVDFALDATVTTYAPRPTAGSTALHGACFNNHLNIVQYLVEHGADYFIQNQAIETPISNGTNHADIKKFFQDYLIMGYSAASSEHLPCQSIMNDDRRPIIDSMWEYKPFQDPKWYKFTLTEATLLHKTLLPSEEFQKQIYLKVAKGLYSVSITEFLRSGNYGQDPQKNMAWIRCRGSSVLNFDCYSIWQIMLIQHKQVDKHKDNTASLKIQQFPVVFNSAFKLQLNAWYNCDDKTSSLFDDAMDYRRKMISIDIPHVGNKLTINLKSFEFSDNEKTIFGCIRWIPKLVSKTEHPDQKLVYVDNFQPVASIEPIPLTTKRLKEALQMKNIVQQEMNDKENQDDEDESGLVIGSVFETRNRNEADNDIDDDDDDDDVVENSDLNNRLPLRNNGTWSVLDLNDDILAVNPTFHLVTAPTTIGIIRENSNISLQKFVDETSNQIRRSGILDRVNALLRDQKVAELTLRLEAEMKELNVEIEKEKSKNNNKLLEELQQELLHKKIQGEKLKTSAHKIIAMDYDNIQSIIANTFLFSKSQSIIDHLKAKQPMDSSILGIPSIAIRENNDLYCISVTGTQLHHDEFKNVLQRIHDLCDATRSARVYYQQQLNSKLESINNLMAQVIRPLPSWKYYTKCFQQLASSKIEDFVRLYDDYILQKSKLMVEECITDASFSAITQLGKLTDMYTKKKQFLPELEILKGETLDEYIKEHISLQQLKFEKKPSKQSLEIMNHFINKIRTEFKTKPTYVGFTLEQFKEIQKLLQRTMLYYRCFLLQLPLYESSKEFLEKTEQATVITIATPNGSGKSTLLPALLIANGYDKAIVTQPRRLLCARMCRRVNETMATNRDESKLAGWVVDGAEQYTNSRILYLTDSLLKERLLNDEHLITNIINSSKPIVFFLDEVHERSVDIDLCLALFARLLTEKPEIRSKLKIIISSATLDSTVPKLFRQIPQLKVDEFVMPMLGTLYPVTKCERTNENILDLVQELGKKRQRYDQILCFVSSVSEVNQCCRLLEEISHGTISAFPLIQSQSATNQQRNIEKGSIFFSTTVAETSLTFPSLKYVIDTGKINIPVYDSTKKQTTLMELRAAESTIKQRLGRLGRTKPGEYYSLYDFKVEEQKYPKPQICQSDLVNTEFSLRKSLIKNGLDYLKQYLPDAPTSQAITSAVEELRRLSKS</sequence>
<evidence type="ECO:0000256" key="4">
    <source>
        <dbReference type="ARBA" id="ARBA00022840"/>
    </source>
</evidence>
<evidence type="ECO:0000313" key="10">
    <source>
        <dbReference type="EMBL" id="CAF3349298.1"/>
    </source>
</evidence>
<dbReference type="InterPro" id="IPR014001">
    <property type="entry name" value="Helicase_ATP-bd"/>
</dbReference>
<accession>A0A820II25</accession>
<dbReference type="SMART" id="SM00248">
    <property type="entry name" value="ANK"/>
    <property type="match status" value="2"/>
</dbReference>
<proteinExistence type="predicted"/>
<dbReference type="InterPro" id="IPR002110">
    <property type="entry name" value="Ankyrin_rpt"/>
</dbReference>
<evidence type="ECO:0000256" key="6">
    <source>
        <dbReference type="SAM" id="Coils"/>
    </source>
</evidence>
<evidence type="ECO:0000256" key="7">
    <source>
        <dbReference type="SAM" id="MobiDB-lite"/>
    </source>
</evidence>
<dbReference type="GO" id="GO:0005524">
    <property type="term" value="F:ATP binding"/>
    <property type="evidence" value="ECO:0007669"/>
    <property type="project" value="UniProtKB-KW"/>
</dbReference>
<dbReference type="SUPFAM" id="SSF52540">
    <property type="entry name" value="P-loop containing nucleoside triphosphate hydrolases"/>
    <property type="match status" value="1"/>
</dbReference>
<dbReference type="Pfam" id="PF12796">
    <property type="entry name" value="Ank_2"/>
    <property type="match status" value="1"/>
</dbReference>
<dbReference type="Pfam" id="PF00271">
    <property type="entry name" value="Helicase_C"/>
    <property type="match status" value="1"/>
</dbReference>
<keyword evidence="6" id="KW-0175">Coiled coil</keyword>
<dbReference type="SMART" id="SM00487">
    <property type="entry name" value="DEXDc"/>
    <property type="match status" value="1"/>
</dbReference>
<dbReference type="PANTHER" id="PTHR18934">
    <property type="entry name" value="ATP-DEPENDENT RNA HELICASE"/>
    <property type="match status" value="1"/>
</dbReference>
<name>A0A820II25_9BILA</name>
<comment type="caution">
    <text evidence="11">The sequence shown here is derived from an EMBL/GenBank/DDBJ whole genome shotgun (WGS) entry which is preliminary data.</text>
</comment>
<keyword evidence="1" id="KW-0547">Nucleotide-binding</keyword>
<keyword evidence="2" id="KW-0378">Hydrolase</keyword>
<evidence type="ECO:0000256" key="5">
    <source>
        <dbReference type="PROSITE-ProRule" id="PRU00023"/>
    </source>
</evidence>
<feature type="coiled-coil region" evidence="6">
    <location>
        <begin position="661"/>
        <end position="697"/>
    </location>
</feature>
<dbReference type="GO" id="GO:0003723">
    <property type="term" value="F:RNA binding"/>
    <property type="evidence" value="ECO:0007669"/>
    <property type="project" value="TreeGrafter"/>
</dbReference>
<evidence type="ECO:0000259" key="9">
    <source>
        <dbReference type="PROSITE" id="PS51194"/>
    </source>
</evidence>
<evidence type="ECO:0000256" key="1">
    <source>
        <dbReference type="ARBA" id="ARBA00022741"/>
    </source>
</evidence>
<keyword evidence="3" id="KW-0347">Helicase</keyword>
<dbReference type="Proteomes" id="UP000663862">
    <property type="component" value="Unassembled WGS sequence"/>
</dbReference>
<dbReference type="InterPro" id="IPR001650">
    <property type="entry name" value="Helicase_C-like"/>
</dbReference>
<feature type="compositionally biased region" description="Acidic residues" evidence="7">
    <location>
        <begin position="562"/>
        <end position="576"/>
    </location>
</feature>
<dbReference type="EMBL" id="CAJNYU010000325">
    <property type="protein sequence ID" value="CAF3349298.1"/>
    <property type="molecule type" value="Genomic_DNA"/>
</dbReference>
<dbReference type="PROSITE" id="PS50088">
    <property type="entry name" value="ANK_REPEAT"/>
    <property type="match status" value="1"/>
</dbReference>
<dbReference type="Gene3D" id="1.25.40.20">
    <property type="entry name" value="Ankyrin repeat-containing domain"/>
    <property type="match status" value="1"/>
</dbReference>
<dbReference type="Gene3D" id="3.40.50.300">
    <property type="entry name" value="P-loop containing nucleotide triphosphate hydrolases"/>
    <property type="match status" value="2"/>
</dbReference>
<dbReference type="SUPFAM" id="SSF48403">
    <property type="entry name" value="Ankyrin repeat"/>
    <property type="match status" value="1"/>
</dbReference>
<dbReference type="PROSITE" id="PS51192">
    <property type="entry name" value="HELICASE_ATP_BIND_1"/>
    <property type="match status" value="1"/>
</dbReference>